<organism evidence="1 2">
    <name type="scientific">Hathewaya limosa</name>
    <name type="common">Clostridium limosum</name>
    <dbReference type="NCBI Taxonomy" id="1536"/>
    <lineage>
        <taxon>Bacteria</taxon>
        <taxon>Bacillati</taxon>
        <taxon>Bacillota</taxon>
        <taxon>Clostridia</taxon>
        <taxon>Eubacteriales</taxon>
        <taxon>Clostridiaceae</taxon>
        <taxon>Hathewaya</taxon>
    </lineage>
</organism>
<evidence type="ECO:0000313" key="2">
    <source>
        <dbReference type="Proteomes" id="UP001224418"/>
    </source>
</evidence>
<proteinExistence type="predicted"/>
<dbReference type="EMBL" id="JAUSWN010000003">
    <property type="protein sequence ID" value="MDQ0478857.1"/>
    <property type="molecule type" value="Genomic_DNA"/>
</dbReference>
<comment type="caution">
    <text evidence="1">The sequence shown here is derived from an EMBL/GenBank/DDBJ whole genome shotgun (WGS) entry which is preliminary data.</text>
</comment>
<evidence type="ECO:0000313" key="1">
    <source>
        <dbReference type="EMBL" id="MDQ0478857.1"/>
    </source>
</evidence>
<reference evidence="1 2" key="1">
    <citation type="submission" date="2023-07" db="EMBL/GenBank/DDBJ databases">
        <title>Genomic Encyclopedia of Type Strains, Phase IV (KMG-IV): sequencing the most valuable type-strain genomes for metagenomic binning, comparative biology and taxonomic classification.</title>
        <authorList>
            <person name="Goeker M."/>
        </authorList>
    </citation>
    <scope>NUCLEOTIDE SEQUENCE [LARGE SCALE GENOMIC DNA]</scope>
    <source>
        <strain evidence="1 2">DSM 1400</strain>
    </source>
</reference>
<dbReference type="Pfam" id="PF20289">
    <property type="entry name" value="MComp1"/>
    <property type="match status" value="1"/>
</dbReference>
<gene>
    <name evidence="1" type="ORF">QOZ93_000585</name>
</gene>
<accession>A0ABU0JSF1</accession>
<dbReference type="InterPro" id="IPR046905">
    <property type="entry name" value="ABC-3C_MC1"/>
</dbReference>
<protein>
    <submittedName>
        <fullName evidence="1">Uncharacterized protein</fullName>
    </submittedName>
</protein>
<dbReference type="Proteomes" id="UP001224418">
    <property type="component" value="Unassembled WGS sequence"/>
</dbReference>
<sequence>MITINKDIELIKENIECDSLRVLHFEEKIKNNNRKEYALNIICCAFDNEKDLNDYWKMIVDNVALYVQSKLEKIIELYNVYIIFFIEEINEQLLYKIEQDKYSSRKIIIKKAMPMSEEELKDIVSKRLFYFDIEKSENDFSISKILKNCEKEFYEYIDSKDLIKDEDIDEIVNILNKNSLGGDLVE</sequence>
<dbReference type="RefSeq" id="WP_307355043.1">
    <property type="nucleotide sequence ID" value="NZ_BAAACJ010000025.1"/>
</dbReference>
<name>A0ABU0JSF1_HATLI</name>
<keyword evidence="2" id="KW-1185">Reference proteome</keyword>